<dbReference type="Pfam" id="PF13794">
    <property type="entry name" value="MiaE_2"/>
    <property type="match status" value="1"/>
</dbReference>
<sequence>MTSTDQSDGAAIIDLLGVLAYGELSAFDRMAADARMAPTTALRAALSAVAAQEMGHYGKLVARIEDLGADPQQAMAPFIEAVETFHARTEPRTWGEALVKAYVGDGLAADFYREVAEYVDASTRALVIEALADSGNSEFAIREVGALVRNDPTAASRLSLWGRRLVGEAISQAQRVAAERDALVLLIVGGAGDLTGISRLTERITDKHTERMTAIGLFN</sequence>
<evidence type="ECO:0000313" key="2">
    <source>
        <dbReference type="EMBL" id="MDT0260538.1"/>
    </source>
</evidence>
<dbReference type="SUPFAM" id="SSF47240">
    <property type="entry name" value="Ferritin-like"/>
    <property type="match status" value="1"/>
</dbReference>
<dbReference type="InterPro" id="IPR009078">
    <property type="entry name" value="Ferritin-like_SF"/>
</dbReference>
<organism evidence="2 3">
    <name type="scientific">Jatrophihabitans lederbergiae</name>
    <dbReference type="NCBI Taxonomy" id="3075547"/>
    <lineage>
        <taxon>Bacteria</taxon>
        <taxon>Bacillati</taxon>
        <taxon>Actinomycetota</taxon>
        <taxon>Actinomycetes</taxon>
        <taxon>Jatrophihabitantales</taxon>
        <taxon>Jatrophihabitantaceae</taxon>
        <taxon>Jatrophihabitans</taxon>
    </lineage>
</organism>
<evidence type="ECO:0000313" key="3">
    <source>
        <dbReference type="Proteomes" id="UP001183176"/>
    </source>
</evidence>
<proteinExistence type="predicted"/>
<dbReference type="CDD" id="cd00657">
    <property type="entry name" value="Ferritin_like"/>
    <property type="match status" value="1"/>
</dbReference>
<reference evidence="3" key="1">
    <citation type="submission" date="2023-07" db="EMBL/GenBank/DDBJ databases">
        <title>30 novel species of actinomycetes from the DSMZ collection.</title>
        <authorList>
            <person name="Nouioui I."/>
        </authorList>
    </citation>
    <scope>NUCLEOTIDE SEQUENCE [LARGE SCALE GENOMIC DNA]</scope>
    <source>
        <strain evidence="3">DSM 44399</strain>
    </source>
</reference>
<accession>A0ABU2J6B7</accession>
<gene>
    <name evidence="2" type="ORF">RM423_03940</name>
</gene>
<dbReference type="Proteomes" id="UP001183176">
    <property type="component" value="Unassembled WGS sequence"/>
</dbReference>
<feature type="domain" description="Ferritin-like" evidence="1">
    <location>
        <begin position="10"/>
        <end position="190"/>
    </location>
</feature>
<keyword evidence="3" id="KW-1185">Reference proteome</keyword>
<name>A0ABU2J6B7_9ACTN</name>
<dbReference type="RefSeq" id="WP_311421688.1">
    <property type="nucleotide sequence ID" value="NZ_JAVREH010000003.1"/>
</dbReference>
<protein>
    <submittedName>
        <fullName evidence="2">Ferritin-like fold-containing protein</fullName>
    </submittedName>
</protein>
<dbReference type="Gene3D" id="1.20.1260.10">
    <property type="match status" value="1"/>
</dbReference>
<dbReference type="InterPro" id="IPR059125">
    <property type="entry name" value="Ferritin_actino"/>
</dbReference>
<dbReference type="EMBL" id="JAVREH010000003">
    <property type="protein sequence ID" value="MDT0260538.1"/>
    <property type="molecule type" value="Genomic_DNA"/>
</dbReference>
<evidence type="ECO:0000259" key="1">
    <source>
        <dbReference type="Pfam" id="PF13794"/>
    </source>
</evidence>
<comment type="caution">
    <text evidence="2">The sequence shown here is derived from an EMBL/GenBank/DDBJ whole genome shotgun (WGS) entry which is preliminary data.</text>
</comment>
<dbReference type="InterPro" id="IPR012347">
    <property type="entry name" value="Ferritin-like"/>
</dbReference>